<evidence type="ECO:0000256" key="1">
    <source>
        <dbReference type="SAM" id="MobiDB-lite"/>
    </source>
</evidence>
<evidence type="ECO:0000313" key="3">
    <source>
        <dbReference type="Proteomes" id="UP001174934"/>
    </source>
</evidence>
<proteinExistence type="predicted"/>
<evidence type="ECO:0000313" key="2">
    <source>
        <dbReference type="EMBL" id="KAK0628231.1"/>
    </source>
</evidence>
<dbReference type="EMBL" id="JAULSR010000002">
    <property type="protein sequence ID" value="KAK0628231.1"/>
    <property type="molecule type" value="Genomic_DNA"/>
</dbReference>
<comment type="caution">
    <text evidence="2">The sequence shown here is derived from an EMBL/GenBank/DDBJ whole genome shotgun (WGS) entry which is preliminary data.</text>
</comment>
<organism evidence="2 3">
    <name type="scientific">Bombardia bombarda</name>
    <dbReference type="NCBI Taxonomy" id="252184"/>
    <lineage>
        <taxon>Eukaryota</taxon>
        <taxon>Fungi</taxon>
        <taxon>Dikarya</taxon>
        <taxon>Ascomycota</taxon>
        <taxon>Pezizomycotina</taxon>
        <taxon>Sordariomycetes</taxon>
        <taxon>Sordariomycetidae</taxon>
        <taxon>Sordariales</taxon>
        <taxon>Lasiosphaeriaceae</taxon>
        <taxon>Bombardia</taxon>
    </lineage>
</organism>
<keyword evidence="3" id="KW-1185">Reference proteome</keyword>
<dbReference type="AlphaFoldDB" id="A0AA39X6K8"/>
<dbReference type="Proteomes" id="UP001174934">
    <property type="component" value="Unassembled WGS sequence"/>
</dbReference>
<feature type="compositionally biased region" description="Low complexity" evidence="1">
    <location>
        <begin position="87"/>
        <end position="106"/>
    </location>
</feature>
<name>A0AA39X6K8_9PEZI</name>
<feature type="region of interest" description="Disordered" evidence="1">
    <location>
        <begin position="78"/>
        <end position="109"/>
    </location>
</feature>
<protein>
    <submittedName>
        <fullName evidence="2">Uncharacterized protein</fullName>
    </submittedName>
</protein>
<gene>
    <name evidence="2" type="ORF">B0T17DRAFT_145777</name>
</gene>
<accession>A0AA39X6K8</accession>
<reference evidence="2" key="1">
    <citation type="submission" date="2023-06" db="EMBL/GenBank/DDBJ databases">
        <title>Genome-scale phylogeny and comparative genomics of the fungal order Sordariales.</title>
        <authorList>
            <consortium name="Lawrence Berkeley National Laboratory"/>
            <person name="Hensen N."/>
            <person name="Bonometti L."/>
            <person name="Westerberg I."/>
            <person name="Brannstrom I.O."/>
            <person name="Guillou S."/>
            <person name="Cros-Aarteil S."/>
            <person name="Calhoun S."/>
            <person name="Haridas S."/>
            <person name="Kuo A."/>
            <person name="Mondo S."/>
            <person name="Pangilinan J."/>
            <person name="Riley R."/>
            <person name="LaButti K."/>
            <person name="Andreopoulos B."/>
            <person name="Lipzen A."/>
            <person name="Chen C."/>
            <person name="Yanf M."/>
            <person name="Daum C."/>
            <person name="Ng V."/>
            <person name="Clum A."/>
            <person name="Steindorff A."/>
            <person name="Ohm R."/>
            <person name="Martin F."/>
            <person name="Silar P."/>
            <person name="Natvig D."/>
            <person name="Lalanne C."/>
            <person name="Gautier V."/>
            <person name="Ament-velasquez S.L."/>
            <person name="Kruys A."/>
            <person name="Hutchinson M.I."/>
            <person name="Powell A.J."/>
            <person name="Barry K."/>
            <person name="Miller A.N."/>
            <person name="Grigoriev I.V."/>
            <person name="Debuchy R."/>
            <person name="Gladieux P."/>
            <person name="Thoren M.H."/>
            <person name="Johannesson H."/>
        </authorList>
    </citation>
    <scope>NUCLEOTIDE SEQUENCE</scope>
    <source>
        <strain evidence="2">SMH3391-2</strain>
    </source>
</reference>
<sequence>MLGPESRPGFTPVNGLTVTLPFAISLSHLRLQFRCLRRYGEAALDFSFPIAFRRLSRRPRLVFVNHLRRRRTHFIPGKHTRTRHNNTPPSFTRTDFTTTATTTSRLPTPPRSRATHLFLFQRDCNCSTICTRLRFLSVLHHTPPLLIAFRAFR</sequence>